<keyword evidence="1" id="KW-0677">Repeat</keyword>
<keyword evidence="2 3" id="KW-0040">ANK repeat</keyword>
<keyword evidence="6" id="KW-1185">Reference proteome</keyword>
<evidence type="ECO:0000256" key="2">
    <source>
        <dbReference type="ARBA" id="ARBA00023043"/>
    </source>
</evidence>
<feature type="repeat" description="ANK" evidence="3">
    <location>
        <begin position="210"/>
        <end position="242"/>
    </location>
</feature>
<dbReference type="InterPro" id="IPR002110">
    <property type="entry name" value="Ankyrin_rpt"/>
</dbReference>
<dbReference type="PANTHER" id="PTHR24171">
    <property type="entry name" value="ANKYRIN REPEAT DOMAIN-CONTAINING PROTEIN 39-RELATED"/>
    <property type="match status" value="1"/>
</dbReference>
<evidence type="ECO:0000256" key="1">
    <source>
        <dbReference type="ARBA" id="ARBA00022737"/>
    </source>
</evidence>
<evidence type="ECO:0000313" key="6">
    <source>
        <dbReference type="Proteomes" id="UP000320496"/>
    </source>
</evidence>
<evidence type="ECO:0000256" key="4">
    <source>
        <dbReference type="SAM" id="Phobius"/>
    </source>
</evidence>
<evidence type="ECO:0000256" key="3">
    <source>
        <dbReference type="PROSITE-ProRule" id="PRU00023"/>
    </source>
</evidence>
<dbReference type="InterPro" id="IPR036770">
    <property type="entry name" value="Ankyrin_rpt-contain_sf"/>
</dbReference>
<sequence>MADLHNVSRPPRPARWLMTALLGCLAVVIALGASMLVIYQRMQPRAENLWIAAIHWPEDIPKLLAGGADVNEQNREGNTPLHLAVRFNKPESVRLLLDAGADPNIADFQGETPLLSATFNAHRQVSTRIALMLIGASADPNVHSIHADHTPLHRASKHRNLVIARALLDAGADPDALKKYDETPLHVAGSADMVELLVAGGADIEARMHNGNTPLQLAVARGHYDVVESLLAAGASTESENQYGMKPIDQRQGDERMAALFSSATATTPE</sequence>
<dbReference type="KEGG" id="mri:Mal4_14230"/>
<dbReference type="SMART" id="SM00248">
    <property type="entry name" value="ANK"/>
    <property type="match status" value="5"/>
</dbReference>
<keyword evidence="4" id="KW-0812">Transmembrane</keyword>
<organism evidence="5 6">
    <name type="scientific">Maioricimonas rarisocia</name>
    <dbReference type="NCBI Taxonomy" id="2528026"/>
    <lineage>
        <taxon>Bacteria</taxon>
        <taxon>Pseudomonadati</taxon>
        <taxon>Planctomycetota</taxon>
        <taxon>Planctomycetia</taxon>
        <taxon>Planctomycetales</taxon>
        <taxon>Planctomycetaceae</taxon>
        <taxon>Maioricimonas</taxon>
    </lineage>
</organism>
<dbReference type="EMBL" id="CP036275">
    <property type="protein sequence ID" value="QDU37115.1"/>
    <property type="molecule type" value="Genomic_DNA"/>
</dbReference>
<dbReference type="PROSITE" id="PS50297">
    <property type="entry name" value="ANK_REP_REGION"/>
    <property type="match status" value="3"/>
</dbReference>
<dbReference type="Pfam" id="PF13857">
    <property type="entry name" value="Ank_5"/>
    <property type="match status" value="1"/>
</dbReference>
<accession>A0A517Z3V2</accession>
<dbReference type="SUPFAM" id="SSF48403">
    <property type="entry name" value="Ankyrin repeat"/>
    <property type="match status" value="1"/>
</dbReference>
<dbReference type="PROSITE" id="PS50088">
    <property type="entry name" value="ANK_REPEAT"/>
    <property type="match status" value="3"/>
</dbReference>
<evidence type="ECO:0000313" key="5">
    <source>
        <dbReference type="EMBL" id="QDU37115.1"/>
    </source>
</evidence>
<dbReference type="Pfam" id="PF12796">
    <property type="entry name" value="Ank_2"/>
    <property type="match status" value="1"/>
</dbReference>
<dbReference type="AlphaFoldDB" id="A0A517Z3V2"/>
<dbReference type="Proteomes" id="UP000320496">
    <property type="component" value="Chromosome"/>
</dbReference>
<name>A0A517Z3V2_9PLAN</name>
<feature type="repeat" description="ANK" evidence="3">
    <location>
        <begin position="147"/>
        <end position="179"/>
    </location>
</feature>
<gene>
    <name evidence="5" type="ORF">Mal4_14230</name>
</gene>
<dbReference type="Gene3D" id="1.25.40.20">
    <property type="entry name" value="Ankyrin repeat-containing domain"/>
    <property type="match status" value="3"/>
</dbReference>
<feature type="repeat" description="ANK" evidence="3">
    <location>
        <begin position="76"/>
        <end position="108"/>
    </location>
</feature>
<feature type="transmembrane region" description="Helical" evidence="4">
    <location>
        <begin position="16"/>
        <end position="39"/>
    </location>
</feature>
<dbReference type="PRINTS" id="PR01415">
    <property type="entry name" value="ANKYRIN"/>
</dbReference>
<dbReference type="OrthoDB" id="198309at2"/>
<reference evidence="5 6" key="1">
    <citation type="submission" date="2019-02" db="EMBL/GenBank/DDBJ databases">
        <title>Deep-cultivation of Planctomycetes and their phenomic and genomic characterization uncovers novel biology.</title>
        <authorList>
            <person name="Wiegand S."/>
            <person name="Jogler M."/>
            <person name="Boedeker C."/>
            <person name="Pinto D."/>
            <person name="Vollmers J."/>
            <person name="Rivas-Marin E."/>
            <person name="Kohn T."/>
            <person name="Peeters S.H."/>
            <person name="Heuer A."/>
            <person name="Rast P."/>
            <person name="Oberbeckmann S."/>
            <person name="Bunk B."/>
            <person name="Jeske O."/>
            <person name="Meyerdierks A."/>
            <person name="Storesund J.E."/>
            <person name="Kallscheuer N."/>
            <person name="Luecker S."/>
            <person name="Lage O.M."/>
            <person name="Pohl T."/>
            <person name="Merkel B.J."/>
            <person name="Hornburger P."/>
            <person name="Mueller R.-W."/>
            <person name="Bruemmer F."/>
            <person name="Labrenz M."/>
            <person name="Spormann A.M."/>
            <person name="Op den Camp H."/>
            <person name="Overmann J."/>
            <person name="Amann R."/>
            <person name="Jetten M.S.M."/>
            <person name="Mascher T."/>
            <person name="Medema M.H."/>
            <person name="Devos D.P."/>
            <person name="Kaster A.-K."/>
            <person name="Ovreas L."/>
            <person name="Rohde M."/>
            <person name="Galperin M.Y."/>
            <person name="Jogler C."/>
        </authorList>
    </citation>
    <scope>NUCLEOTIDE SEQUENCE [LARGE SCALE GENOMIC DNA]</scope>
    <source>
        <strain evidence="5 6">Mal4</strain>
    </source>
</reference>
<keyword evidence="4" id="KW-0472">Membrane</keyword>
<dbReference type="RefSeq" id="WP_145367841.1">
    <property type="nucleotide sequence ID" value="NZ_CP036275.1"/>
</dbReference>
<dbReference type="Pfam" id="PF00023">
    <property type="entry name" value="Ank"/>
    <property type="match status" value="1"/>
</dbReference>
<keyword evidence="4" id="KW-1133">Transmembrane helix</keyword>
<proteinExistence type="predicted"/>
<protein>
    <submittedName>
        <fullName evidence="5">Ankyrin repeat protein</fullName>
    </submittedName>
</protein>